<evidence type="ECO:0000256" key="7">
    <source>
        <dbReference type="ARBA" id="ARBA00023014"/>
    </source>
</evidence>
<feature type="domain" description="MTTase N-terminal" evidence="8">
    <location>
        <begin position="293"/>
        <end position="397"/>
    </location>
</feature>
<dbReference type="SFLD" id="SFLDG01082">
    <property type="entry name" value="B12-binding_domain_containing"/>
    <property type="match status" value="1"/>
</dbReference>
<dbReference type="VEuPathDB" id="VectorBase:GAUT039427"/>
<dbReference type="PROSITE" id="PS51449">
    <property type="entry name" value="MTTASE_N"/>
    <property type="match status" value="1"/>
</dbReference>
<dbReference type="PANTHER" id="PTHR11918:SF45">
    <property type="entry name" value="THREONYLCARBAMOYLADENOSINE TRNA METHYLTHIOTRANSFERASE"/>
    <property type="match status" value="1"/>
</dbReference>
<dbReference type="Gene3D" id="3.40.50.12160">
    <property type="entry name" value="Methylthiotransferase, N-terminal domain"/>
    <property type="match status" value="1"/>
</dbReference>
<dbReference type="HAMAP" id="MF_00274">
    <property type="entry name" value="DNA_YbaB_EbfC"/>
    <property type="match status" value="1"/>
</dbReference>
<dbReference type="InterPro" id="IPR013848">
    <property type="entry name" value="Methylthiotransferase_N"/>
</dbReference>
<dbReference type="InterPro" id="IPR002566">
    <property type="entry name" value="Msp4_OMP-like"/>
</dbReference>
<dbReference type="NCBIfam" id="TIGR00103">
    <property type="entry name" value="DNA_YbaB_EbfC"/>
    <property type="match status" value="1"/>
</dbReference>
<keyword evidence="4" id="KW-0949">S-adenosyl-L-methionine</keyword>
<dbReference type="STRING" id="7395.A0A1A9VJK4"/>
<organism evidence="10 11">
    <name type="scientific">Glossina austeni</name>
    <name type="common">Savannah tsetse fly</name>
    <dbReference type="NCBI Taxonomy" id="7395"/>
    <lineage>
        <taxon>Eukaryota</taxon>
        <taxon>Metazoa</taxon>
        <taxon>Ecdysozoa</taxon>
        <taxon>Arthropoda</taxon>
        <taxon>Hexapoda</taxon>
        <taxon>Insecta</taxon>
        <taxon>Pterygota</taxon>
        <taxon>Neoptera</taxon>
        <taxon>Endopterygota</taxon>
        <taxon>Diptera</taxon>
        <taxon>Brachycera</taxon>
        <taxon>Muscomorpha</taxon>
        <taxon>Hippoboscoidea</taxon>
        <taxon>Glossinidae</taxon>
        <taxon>Glossina</taxon>
    </lineage>
</organism>
<keyword evidence="11" id="KW-1185">Reference proteome</keyword>
<dbReference type="InterPro" id="IPR006467">
    <property type="entry name" value="MiaB-like_bact"/>
</dbReference>
<dbReference type="InterPro" id="IPR006638">
    <property type="entry name" value="Elp3/MiaA/NifB-like_rSAM"/>
</dbReference>
<sequence length="965" mass="107591">MKQAQEMQKKLAEAQEKYIGKEFQGISGGGKVSVLTEIIKIGSYKVKKVNIDLELMRNEEKDIVEDLVTAAFNDAVKKAEEDMANATSDLAAAALATLLSLSNSAFSDPVGPISDEETSYYVRLQYNGEILPLFTKIDGITNVAGKEKDSPLKASFIAGGGAFGYKMDDIRVDVEGLYSQLNKDAGVAGTTVADNLTAISGLVNVYYDIAIEDMPITPYVGVGVGAAYISTPLATVVSSQNGKFAFAGQVRAGVSYDVTPEVKLYAGARYFGSYGANFDKTDKDGKGELKNTSMNEVITFGCRLNFYESELIKEALKKAERKNVVVVHSCAVTNEAERQVKQKIRKIYKNDPSKEIIVVGCAVQLDPEVYSSIPGVSKVLGNRDKLKAENYLLNDDKILVSDNQVEPVLINGFEDKSRAFIEIQNGCNHSCTFCSITEARGNNQSVPINSIIEQIRIFVENGYQEVVFTGVDITDFGTDLFAKPSLGSMIRRVLKDIPELKRLRLSSIDVAEVDDELMDLIANESRLMPHLHLSLQSGNNLILKRMKRRHNREQVIEFCHKMKSLRPNIAFGADIIAGFPTETDEMFQDTVDLLKKTNIVYLHGFPYSERKNTPAARMPQVPENVRKERVKNLREMNREMMSSFYQSLIGTEQSVLVEQNNVGRTENFALVKLESKAQAKSIVKQVHSLKLEPDNNESVIRPEEVTEKEILINDLKYQELESSPTEQPSILQVADQKNMWSCIADQADNEQITKEKSKKLDFYVSANGGKVYHDNSETFVKGIKAIGERVLTLVESHYGFMIKNIVANEIKSIQQFNGKIDFQWLSSISLGYYAGENGRVDFETMYSRANIEDSNSPLVFDKSASIFAFLLNLYYNPSVQDTQFAPYIGLGIGPTVFRLQRINGSPQSSMPLNVPWFAYQIKLGINYSIIPEVKTFLGYRYFSVPIPVADDISTHNIEVGLIFNF</sequence>
<protein>
    <submittedName>
        <fullName evidence="10">Uncharacterized protein</fullName>
    </submittedName>
</protein>
<keyword evidence="6" id="KW-0408">Iron</keyword>
<evidence type="ECO:0000313" key="10">
    <source>
        <dbReference type="EnsemblMetazoa" id="GAUT039427-PA"/>
    </source>
</evidence>
<keyword evidence="2" id="KW-0004">4Fe-4S</keyword>
<dbReference type="Pfam" id="PF02575">
    <property type="entry name" value="YbaB_DNA_bd"/>
    <property type="match status" value="1"/>
</dbReference>
<dbReference type="AlphaFoldDB" id="A0A1A9VJK4"/>
<dbReference type="InterPro" id="IPR020612">
    <property type="entry name" value="Methylthiotransferase_CS"/>
</dbReference>
<evidence type="ECO:0000256" key="3">
    <source>
        <dbReference type="ARBA" id="ARBA00022679"/>
    </source>
</evidence>
<dbReference type="InterPro" id="IPR005839">
    <property type="entry name" value="Methylthiotransferase"/>
</dbReference>
<dbReference type="GO" id="GO:0046872">
    <property type="term" value="F:metal ion binding"/>
    <property type="evidence" value="ECO:0007669"/>
    <property type="project" value="UniProtKB-KW"/>
</dbReference>
<dbReference type="Pfam" id="PF01617">
    <property type="entry name" value="Surface_Ag_2"/>
    <property type="match status" value="2"/>
</dbReference>
<reference evidence="10" key="1">
    <citation type="submission" date="2020-05" db="UniProtKB">
        <authorList>
            <consortium name="EnsemblMetazoa"/>
        </authorList>
    </citation>
    <scope>IDENTIFICATION</scope>
    <source>
        <strain evidence="10">TTRI</strain>
    </source>
</reference>
<dbReference type="EnsemblMetazoa" id="GAUT039427-RA">
    <property type="protein sequence ID" value="GAUT039427-PA"/>
    <property type="gene ID" value="GAUT039427"/>
</dbReference>
<evidence type="ECO:0000256" key="2">
    <source>
        <dbReference type="ARBA" id="ARBA00022485"/>
    </source>
</evidence>
<dbReference type="InterPro" id="IPR007197">
    <property type="entry name" value="rSAM"/>
</dbReference>
<dbReference type="Gene3D" id="3.30.1310.10">
    <property type="entry name" value="Nucleoid-associated protein YbaB-like domain"/>
    <property type="match status" value="1"/>
</dbReference>
<dbReference type="InterPro" id="IPR036894">
    <property type="entry name" value="YbaB-like_sf"/>
</dbReference>
<dbReference type="Gene3D" id="3.80.30.20">
    <property type="entry name" value="tm_1862 like domain"/>
    <property type="match status" value="1"/>
</dbReference>
<dbReference type="SUPFAM" id="SSF102114">
    <property type="entry name" value="Radical SAM enzymes"/>
    <property type="match status" value="1"/>
</dbReference>
<dbReference type="SUPFAM" id="SSF56925">
    <property type="entry name" value="OMPA-like"/>
    <property type="match status" value="2"/>
</dbReference>
<dbReference type="NCBIfam" id="TIGR01579">
    <property type="entry name" value="MiaB-like-C"/>
    <property type="match status" value="1"/>
</dbReference>
<accession>A0A1A9VJK4</accession>
<evidence type="ECO:0000256" key="6">
    <source>
        <dbReference type="ARBA" id="ARBA00023004"/>
    </source>
</evidence>
<dbReference type="PANTHER" id="PTHR11918">
    <property type="entry name" value="RADICAL SAM PROTEINS"/>
    <property type="match status" value="1"/>
</dbReference>
<keyword evidence="7" id="KW-0411">Iron-sulfur</keyword>
<keyword evidence="5" id="KW-0479">Metal-binding</keyword>
<dbReference type="SMART" id="SM00729">
    <property type="entry name" value="Elp3"/>
    <property type="match status" value="1"/>
</dbReference>
<evidence type="ECO:0000256" key="1">
    <source>
        <dbReference type="ARBA" id="ARBA00001966"/>
    </source>
</evidence>
<dbReference type="GO" id="GO:0051539">
    <property type="term" value="F:4 iron, 4 sulfur cluster binding"/>
    <property type="evidence" value="ECO:0007669"/>
    <property type="project" value="UniProtKB-KW"/>
</dbReference>
<dbReference type="InterPro" id="IPR023404">
    <property type="entry name" value="rSAM_horseshoe"/>
</dbReference>
<dbReference type="InterPro" id="IPR058240">
    <property type="entry name" value="rSAM_sf"/>
</dbReference>
<dbReference type="GO" id="GO:0003677">
    <property type="term" value="F:DNA binding"/>
    <property type="evidence" value="ECO:0007669"/>
    <property type="project" value="InterPro"/>
</dbReference>
<dbReference type="SFLD" id="SFLDS00029">
    <property type="entry name" value="Radical_SAM"/>
    <property type="match status" value="1"/>
</dbReference>
<comment type="cofactor">
    <cofactor evidence="1">
        <name>[4Fe-4S] cluster</name>
        <dbReference type="ChEBI" id="CHEBI:49883"/>
    </cofactor>
</comment>
<evidence type="ECO:0000313" key="11">
    <source>
        <dbReference type="Proteomes" id="UP000078200"/>
    </source>
</evidence>
<evidence type="ECO:0000259" key="8">
    <source>
        <dbReference type="PROSITE" id="PS51449"/>
    </source>
</evidence>
<dbReference type="GO" id="GO:0035598">
    <property type="term" value="F:tRNA (N(6)-L-threonylcarbamoyladenosine(37)-C(2))-methylthiotransferase activity"/>
    <property type="evidence" value="ECO:0007669"/>
    <property type="project" value="TreeGrafter"/>
</dbReference>
<evidence type="ECO:0000256" key="5">
    <source>
        <dbReference type="ARBA" id="ARBA00022723"/>
    </source>
</evidence>
<dbReference type="CDD" id="cd01335">
    <property type="entry name" value="Radical_SAM"/>
    <property type="match status" value="1"/>
</dbReference>
<keyword evidence="3" id="KW-0808">Transferase</keyword>
<proteinExistence type="inferred from homology"/>
<dbReference type="PROSITE" id="PS01278">
    <property type="entry name" value="MTTASE_RADICAL"/>
    <property type="match status" value="1"/>
</dbReference>
<dbReference type="SUPFAM" id="SSF82607">
    <property type="entry name" value="YbaB-like"/>
    <property type="match status" value="1"/>
</dbReference>
<evidence type="ECO:0000256" key="4">
    <source>
        <dbReference type="ARBA" id="ARBA00022691"/>
    </source>
</evidence>
<dbReference type="Pfam" id="PF04055">
    <property type="entry name" value="Radical_SAM"/>
    <property type="match status" value="1"/>
</dbReference>
<dbReference type="InterPro" id="IPR038135">
    <property type="entry name" value="Methylthiotransferase_N_sf"/>
</dbReference>
<dbReference type="InterPro" id="IPR004401">
    <property type="entry name" value="YbaB/EbfC"/>
</dbReference>
<dbReference type="Gene3D" id="2.40.160.20">
    <property type="match status" value="2"/>
</dbReference>
<dbReference type="Proteomes" id="UP000078200">
    <property type="component" value="Unassembled WGS sequence"/>
</dbReference>
<name>A0A1A9VJK4_GLOAU</name>
<evidence type="ECO:0000259" key="9">
    <source>
        <dbReference type="PROSITE" id="PS51918"/>
    </source>
</evidence>
<dbReference type="NCBIfam" id="TIGR00089">
    <property type="entry name" value="MiaB/RimO family radical SAM methylthiotransferase"/>
    <property type="match status" value="1"/>
</dbReference>
<dbReference type="Pfam" id="PF00919">
    <property type="entry name" value="UPF0004"/>
    <property type="match status" value="1"/>
</dbReference>
<dbReference type="PROSITE" id="PS51918">
    <property type="entry name" value="RADICAL_SAM"/>
    <property type="match status" value="1"/>
</dbReference>
<feature type="domain" description="Radical SAM core" evidence="9">
    <location>
        <begin position="413"/>
        <end position="643"/>
    </location>
</feature>
<dbReference type="InterPro" id="IPR011250">
    <property type="entry name" value="OMP/PagP_B-barrel"/>
</dbReference>